<dbReference type="PANTHER" id="PTHR36855">
    <property type="entry name" value="CHROMOSOME 10, WHOLE GENOME SHOTGUN SEQUENCE"/>
    <property type="match status" value="1"/>
</dbReference>
<dbReference type="KEGG" id="mgl:MGL_3583"/>
<sequence length="87" mass="9620">MTLSALRARRCSSTCSGNQGQTPNGHVKDVKPSEGQQEQYPTSFHKIVELIATGQESNIPGIRDIPLQINSQLPSKSKMECPKKPWE</sequence>
<gene>
    <name evidence="3" type="ORF">MGL_3583</name>
</gene>
<dbReference type="VEuPathDB" id="FungiDB:MGL_3583"/>
<dbReference type="InterPro" id="IPR040554">
    <property type="entry name" value="KPWE_PEX14_dom"/>
</dbReference>
<proteinExistence type="predicted"/>
<evidence type="ECO:0000313" key="3">
    <source>
        <dbReference type="EMBL" id="EDP41902.1"/>
    </source>
</evidence>
<reference evidence="3 4" key="1">
    <citation type="journal article" date="2007" name="Proc. Natl. Acad. Sci. U.S.A.">
        <title>Dandruff-associated Malassezia genomes reveal convergent and divergent virulence traits shared with plant and human fungal pathogens.</title>
        <authorList>
            <person name="Xu J."/>
            <person name="Saunders C.W."/>
            <person name="Hu P."/>
            <person name="Grant R.A."/>
            <person name="Boekhout T."/>
            <person name="Kuramae E.E."/>
            <person name="Kronstad J.W."/>
            <person name="Deangelis Y.M."/>
            <person name="Reeder N.L."/>
            <person name="Johnstone K.R."/>
            <person name="Leland M."/>
            <person name="Fieno A.M."/>
            <person name="Begley W.M."/>
            <person name="Sun Y."/>
            <person name="Lacey M.P."/>
            <person name="Chaudhary T."/>
            <person name="Keough T."/>
            <person name="Chu L."/>
            <person name="Sears R."/>
            <person name="Yuan B."/>
            <person name="Dawson T.L.Jr."/>
        </authorList>
    </citation>
    <scope>NUCLEOTIDE SEQUENCE [LARGE SCALE GENOMIC DNA]</scope>
    <source>
        <strain evidence="4">ATCC MYA-4612 / CBS 7966</strain>
    </source>
</reference>
<evidence type="ECO:0000256" key="1">
    <source>
        <dbReference type="SAM" id="MobiDB-lite"/>
    </source>
</evidence>
<dbReference type="Proteomes" id="UP000008837">
    <property type="component" value="Unassembled WGS sequence"/>
</dbReference>
<feature type="domain" description="Peroxisomal membrane protein PEX14-like KPWE" evidence="2">
    <location>
        <begin position="39"/>
        <end position="87"/>
    </location>
</feature>
<accession>A8QA19</accession>
<feature type="compositionally biased region" description="Basic and acidic residues" evidence="1">
    <location>
        <begin position="77"/>
        <end position="87"/>
    </location>
</feature>
<dbReference type="Pfam" id="PF17733">
    <property type="entry name" value="KPWE_dom"/>
    <property type="match status" value="1"/>
</dbReference>
<dbReference type="OrthoDB" id="9936937at2759"/>
<evidence type="ECO:0000259" key="2">
    <source>
        <dbReference type="Pfam" id="PF17733"/>
    </source>
</evidence>
<dbReference type="AlphaFoldDB" id="A8QA19"/>
<dbReference type="EMBL" id="AAYY01000014">
    <property type="protein sequence ID" value="EDP41902.1"/>
    <property type="molecule type" value="Genomic_DNA"/>
</dbReference>
<name>A8QA19_MALGO</name>
<feature type="region of interest" description="Disordered" evidence="1">
    <location>
        <begin position="68"/>
        <end position="87"/>
    </location>
</feature>
<keyword evidence="4" id="KW-1185">Reference proteome</keyword>
<dbReference type="PANTHER" id="PTHR36855:SF1">
    <property type="entry name" value="PEROXISOME MEMBRANE ANCHOR PROTEIN PEX14P N-TERMINAL DOMAIN-CONTAINING PROTEIN"/>
    <property type="match status" value="1"/>
</dbReference>
<dbReference type="GeneID" id="5853422"/>
<organism evidence="3 4">
    <name type="scientific">Malassezia globosa (strain ATCC MYA-4612 / CBS 7966)</name>
    <name type="common">Dandruff-associated fungus</name>
    <dbReference type="NCBI Taxonomy" id="425265"/>
    <lineage>
        <taxon>Eukaryota</taxon>
        <taxon>Fungi</taxon>
        <taxon>Dikarya</taxon>
        <taxon>Basidiomycota</taxon>
        <taxon>Ustilaginomycotina</taxon>
        <taxon>Malasseziomycetes</taxon>
        <taxon>Malasseziales</taxon>
        <taxon>Malasseziaceae</taxon>
        <taxon>Malassezia</taxon>
    </lineage>
</organism>
<comment type="caution">
    <text evidence="3">The sequence shown here is derived from an EMBL/GenBank/DDBJ whole genome shotgun (WGS) entry which is preliminary data.</text>
</comment>
<protein>
    <recommendedName>
        <fullName evidence="2">Peroxisomal membrane protein PEX14-like KPWE domain-containing protein</fullName>
    </recommendedName>
</protein>
<dbReference type="InParanoid" id="A8QA19"/>
<dbReference type="RefSeq" id="XP_001729116.1">
    <property type="nucleotide sequence ID" value="XM_001729064.1"/>
</dbReference>
<dbReference type="STRING" id="425265.A8QA19"/>
<feature type="compositionally biased region" description="Polar residues" evidence="1">
    <location>
        <begin position="11"/>
        <end position="24"/>
    </location>
</feature>
<evidence type="ECO:0000313" key="4">
    <source>
        <dbReference type="Proteomes" id="UP000008837"/>
    </source>
</evidence>
<feature type="region of interest" description="Disordered" evidence="1">
    <location>
        <begin position="1"/>
        <end position="40"/>
    </location>
</feature>